<dbReference type="GO" id="GO:0000166">
    <property type="term" value="F:nucleotide binding"/>
    <property type="evidence" value="ECO:0007669"/>
    <property type="project" value="UniProtKB-KW"/>
</dbReference>
<protein>
    <recommendedName>
        <fullName evidence="9">Guanylate cyclase domain-containing protein</fullName>
    </recommendedName>
</protein>
<keyword evidence="11" id="KW-1185">Reference proteome</keyword>
<name>A0A8J4BKA2_9CHLO</name>
<feature type="compositionally biased region" description="Gly residues" evidence="8">
    <location>
        <begin position="971"/>
        <end position="982"/>
    </location>
</feature>
<dbReference type="InterPro" id="IPR050401">
    <property type="entry name" value="Cyclic_nucleotide_synthase"/>
</dbReference>
<keyword evidence="3" id="KW-0547">Nucleotide-binding</keyword>
<feature type="region of interest" description="Disordered" evidence="8">
    <location>
        <begin position="249"/>
        <end position="276"/>
    </location>
</feature>
<feature type="compositionally biased region" description="Polar residues" evidence="8">
    <location>
        <begin position="255"/>
        <end position="276"/>
    </location>
</feature>
<dbReference type="SMART" id="SM00044">
    <property type="entry name" value="CYCc"/>
    <property type="match status" value="1"/>
</dbReference>
<dbReference type="PANTHER" id="PTHR11920:SF335">
    <property type="entry name" value="GUANYLATE CYCLASE"/>
    <property type="match status" value="1"/>
</dbReference>
<sequence>MKKWLSCFTFLNGKEQEQRYHTCLPEGTLSRGGSDKCSVYPTSTLRISDLNIKHISQSELGLQYSRSVDAVLVLALLDANTDGTFCELEPVYCNLSAVKMFGLPVFSLSDRDTYEFATDVLTALRNTEPAILQDAREHLQETINSDISTNISLHINSRKNPQGSPQALPTRLNEHAQDTAAVSSLPRSAPVPMAVSIPRPWKHVVFESVMYESMSTDHANDVAQQSPTMNGSNLQRPVLQSRRSLLSRVTTSQTGMEANNFQPKSSKYQAPDDSNTPHGCMAVPAVILYFQIHLQRPSQPSSYPQSPDTEGILPETTGSVWPFSPFSALSADSSIHGVMNSAVLSAPQSNAMTFPPPSCDSSLHPPAETGLPDAAACERSTRRAGNNTTGRGPGPGMQQLHRQHSRTSRITQQHQRSPAQGGGSIIRPAAARCKLAASAPADAYGKNGEVATSSASITAAAKSGEAGFRAALVGAAAAAEMTFATVITAGEEGSLLETSFLRHHCSSSLSKSIADYFREREGMVLSGLTPVVTAFGGPGCMEVLYQNATSILYFGLRAQPKTNSNGCAVTKAQEGDSSSGSSTLAELFSFEPSKLERLLNDVLSEGRVWRGIVQVPATCHPRLTRLQRAQQAMTNPTTKLISSGAPSSTARHTTTHYSSSLIQTVTHLPISTAVPAPMNHPEPVTQQQSSALPHVSIGVQMSKSSPHLQGFDAAIAQALSAKEAAGAVMSDSPASPFISPLLPVWPPAEAPAVTTMLAPTQVSMVADFAGSIENIVLSTMDGITLATAMATDDVDPQKKALGNSEMDPLATSIWGLMIDTPEQHLTTATTHEVSHRSATKRISGFVSAMGVPYKSKKGNSGANTTAAATAATASRQSICKASSSRTIREKIDCSDANGSILPFLLSPAAPPQEGCSSIAAIVASSVGKRDAAAATANKRQPQPVALVSRCSHQPSSSRLDDPTIDTARNGSGSGRAGDGGGCLDSNMAGASFTVMDRILSMVERDTHLRASCSIGGPRQCHSRADQGPADFSGRTVPRVLTFASTLRSTPSAAQAAFQAAMASSPSVSSRWSVVEPPRPPPSASRLPFRDPKSSASNGLKEFMKQQDERLGIKPNISCHISDRFPEGAGELRAAESTAMAFLDSEKVHTAGAGGGCDGGYDSGSCTATVRGVLHNEHQDDGNNEEAAVMGGRPVTKERVTDMMKSCSLRGDGDIDGDSAAVFGDTITAKDHSIPTAASAPPAALQVMTAAGTCWHEICASRTTDPLTGQYALIITQTDVTGKVEAERHLAFVMEAEHRLLEQIFPRHVLAYMTEEGGPWAVPSAPDINPIATTNASIMQTTTKTPVTPDTTSGYWRPMVRDINKLATSHEQVTLLFADIQGFTPMCKVLEPRVVMAFLNDLFTRFDSRLDEFGVYKVETIGDCYFVAGGLICQDEHGMPAVRALGEPADPQHAEQVFSFAKAMLEAASGMSLPTTSEAIKMRIGLHSGPVVSGVVGQRMPRFCLFGDTVNTASRMESTGVPGCIHVSEATRNLLGGEDWVPTGGIEVKGKGLMNTYLWTPPNQKSENASAAPAAKKKAAVTTTTAAAVVTTAAAAAVVTTATAAAAVATATTTTAAVTAAAAASSHGSGGDNIGGINDVVVAA</sequence>
<evidence type="ECO:0000256" key="2">
    <source>
        <dbReference type="ARBA" id="ARBA00022692"/>
    </source>
</evidence>
<evidence type="ECO:0000256" key="5">
    <source>
        <dbReference type="ARBA" id="ARBA00023136"/>
    </source>
</evidence>
<evidence type="ECO:0000256" key="3">
    <source>
        <dbReference type="ARBA" id="ARBA00022741"/>
    </source>
</evidence>
<evidence type="ECO:0000313" key="10">
    <source>
        <dbReference type="EMBL" id="GIL63945.1"/>
    </source>
</evidence>
<dbReference type="GO" id="GO:0005886">
    <property type="term" value="C:plasma membrane"/>
    <property type="evidence" value="ECO:0007669"/>
    <property type="project" value="TreeGrafter"/>
</dbReference>
<evidence type="ECO:0000256" key="8">
    <source>
        <dbReference type="SAM" id="MobiDB-lite"/>
    </source>
</evidence>
<organism evidence="10 11">
    <name type="scientific">Volvox africanus</name>
    <dbReference type="NCBI Taxonomy" id="51714"/>
    <lineage>
        <taxon>Eukaryota</taxon>
        <taxon>Viridiplantae</taxon>
        <taxon>Chlorophyta</taxon>
        <taxon>core chlorophytes</taxon>
        <taxon>Chlorophyceae</taxon>
        <taxon>CS clade</taxon>
        <taxon>Chlamydomonadales</taxon>
        <taxon>Volvocaceae</taxon>
        <taxon>Volvox</taxon>
    </lineage>
</organism>
<evidence type="ECO:0000256" key="4">
    <source>
        <dbReference type="ARBA" id="ARBA00022989"/>
    </source>
</evidence>
<feature type="region of interest" description="Disordered" evidence="8">
    <location>
        <begin position="297"/>
        <end position="316"/>
    </location>
</feature>
<dbReference type="GO" id="GO:0035556">
    <property type="term" value="P:intracellular signal transduction"/>
    <property type="evidence" value="ECO:0007669"/>
    <property type="project" value="InterPro"/>
</dbReference>
<dbReference type="Pfam" id="PF00211">
    <property type="entry name" value="Guanylate_cyc"/>
    <property type="match status" value="1"/>
</dbReference>
<feature type="compositionally biased region" description="Low complexity" evidence="8">
    <location>
        <begin position="297"/>
        <end position="307"/>
    </location>
</feature>
<reference evidence="10" key="1">
    <citation type="journal article" date="2021" name="Proc. Natl. Acad. Sci. U.S.A.">
        <title>Three genomes in the algal genus Volvox reveal the fate of a haploid sex-determining region after a transition to homothallism.</title>
        <authorList>
            <person name="Yamamoto K."/>
            <person name="Hamaji T."/>
            <person name="Kawai-Toyooka H."/>
            <person name="Matsuzaki R."/>
            <person name="Takahashi F."/>
            <person name="Nishimura Y."/>
            <person name="Kawachi M."/>
            <person name="Noguchi H."/>
            <person name="Minakuchi Y."/>
            <person name="Umen J.G."/>
            <person name="Toyoda A."/>
            <person name="Nozaki H."/>
        </authorList>
    </citation>
    <scope>NUCLEOTIDE SEQUENCE</scope>
    <source>
        <strain evidence="10">NIES-3780</strain>
    </source>
</reference>
<feature type="compositionally biased region" description="Low complexity" evidence="8">
    <location>
        <begin position="1066"/>
        <end position="1075"/>
    </location>
</feature>
<dbReference type="InterPro" id="IPR029787">
    <property type="entry name" value="Nucleotide_cyclase"/>
</dbReference>
<dbReference type="GO" id="GO:0004016">
    <property type="term" value="F:adenylate cyclase activity"/>
    <property type="evidence" value="ECO:0007669"/>
    <property type="project" value="TreeGrafter"/>
</dbReference>
<comment type="similarity">
    <text evidence="7">Belongs to the adenylyl cyclase class-4/guanylyl cyclase family.</text>
</comment>
<dbReference type="GO" id="GO:0001653">
    <property type="term" value="F:peptide receptor activity"/>
    <property type="evidence" value="ECO:0007669"/>
    <property type="project" value="TreeGrafter"/>
</dbReference>
<comment type="caution">
    <text evidence="10">The sequence shown here is derived from an EMBL/GenBank/DDBJ whole genome shotgun (WGS) entry which is preliminary data.</text>
</comment>
<dbReference type="GO" id="GO:0004383">
    <property type="term" value="F:guanylate cyclase activity"/>
    <property type="evidence" value="ECO:0007669"/>
    <property type="project" value="TreeGrafter"/>
</dbReference>
<evidence type="ECO:0000313" key="11">
    <source>
        <dbReference type="Proteomes" id="UP000747399"/>
    </source>
</evidence>
<evidence type="ECO:0000256" key="6">
    <source>
        <dbReference type="ARBA" id="ARBA00023239"/>
    </source>
</evidence>
<proteinExistence type="inferred from homology"/>
<keyword evidence="5" id="KW-0472">Membrane</keyword>
<dbReference type="EMBL" id="BNCO01000062">
    <property type="protein sequence ID" value="GIL63945.1"/>
    <property type="molecule type" value="Genomic_DNA"/>
</dbReference>
<keyword evidence="2" id="KW-0812">Transmembrane</keyword>
<dbReference type="GO" id="GO:0007168">
    <property type="term" value="P:receptor guanylyl cyclase signaling pathway"/>
    <property type="evidence" value="ECO:0007669"/>
    <property type="project" value="TreeGrafter"/>
</dbReference>
<evidence type="ECO:0000256" key="1">
    <source>
        <dbReference type="ARBA" id="ARBA00004370"/>
    </source>
</evidence>
<dbReference type="PANTHER" id="PTHR11920">
    <property type="entry name" value="GUANYLYL CYCLASE"/>
    <property type="match status" value="1"/>
</dbReference>
<dbReference type="InterPro" id="IPR001054">
    <property type="entry name" value="A/G_cyclase"/>
</dbReference>
<dbReference type="Proteomes" id="UP000747399">
    <property type="component" value="Unassembled WGS sequence"/>
</dbReference>
<dbReference type="Gene3D" id="3.30.70.1230">
    <property type="entry name" value="Nucleotide cyclase"/>
    <property type="match status" value="1"/>
</dbReference>
<comment type="subcellular location">
    <subcellularLocation>
        <location evidence="1">Membrane</location>
    </subcellularLocation>
</comment>
<dbReference type="SUPFAM" id="SSF55073">
    <property type="entry name" value="Nucleotide cyclase"/>
    <property type="match status" value="1"/>
</dbReference>
<gene>
    <name evidence="10" type="ORF">Vafri_17865</name>
</gene>
<dbReference type="CDD" id="cd07302">
    <property type="entry name" value="CHD"/>
    <property type="match status" value="1"/>
</dbReference>
<accession>A0A8J4BKA2</accession>
<feature type="region of interest" description="Disordered" evidence="8">
    <location>
        <begin position="935"/>
        <end position="982"/>
    </location>
</feature>
<evidence type="ECO:0000256" key="7">
    <source>
        <dbReference type="RuleBase" id="RU000405"/>
    </source>
</evidence>
<evidence type="ECO:0000259" key="9">
    <source>
        <dbReference type="PROSITE" id="PS50125"/>
    </source>
</evidence>
<dbReference type="PROSITE" id="PS00452">
    <property type="entry name" value="GUANYLATE_CYCLASE_1"/>
    <property type="match status" value="1"/>
</dbReference>
<keyword evidence="6 7" id="KW-0456">Lyase</keyword>
<keyword evidence="4" id="KW-1133">Transmembrane helix</keyword>
<feature type="region of interest" description="Disordered" evidence="8">
    <location>
        <begin position="377"/>
        <end position="424"/>
    </location>
</feature>
<dbReference type="PROSITE" id="PS50125">
    <property type="entry name" value="GUANYLATE_CYCLASE_2"/>
    <property type="match status" value="1"/>
</dbReference>
<feature type="region of interest" description="Disordered" evidence="8">
    <location>
        <begin position="1066"/>
        <end position="1096"/>
    </location>
</feature>
<feature type="domain" description="Guanylate cyclase" evidence="9">
    <location>
        <begin position="1373"/>
        <end position="1516"/>
    </location>
</feature>
<dbReference type="InterPro" id="IPR018297">
    <property type="entry name" value="A/G_cyclase_CS"/>
</dbReference>
<feature type="compositionally biased region" description="Polar residues" evidence="8">
    <location>
        <begin position="408"/>
        <end position="418"/>
    </location>
</feature>